<dbReference type="PROSITE" id="PS51192">
    <property type="entry name" value="HELICASE_ATP_BIND_1"/>
    <property type="match status" value="1"/>
</dbReference>
<keyword evidence="10" id="KW-0347">Helicase</keyword>
<evidence type="ECO:0000313" key="10">
    <source>
        <dbReference type="EMBL" id="MBD2714377.1"/>
    </source>
</evidence>
<comment type="similarity">
    <text evidence="1">Belongs to the helicase family. RecQ subfamily.</text>
</comment>
<keyword evidence="4" id="KW-0238">DNA-binding</keyword>
<dbReference type="PROSITE" id="PS51194">
    <property type="entry name" value="HELICASE_CTER"/>
    <property type="match status" value="1"/>
</dbReference>
<dbReference type="PANTHER" id="PTHR13710">
    <property type="entry name" value="DNA HELICASE RECQ FAMILY MEMBER"/>
    <property type="match status" value="1"/>
</dbReference>
<evidence type="ECO:0000259" key="8">
    <source>
        <dbReference type="PROSITE" id="PS51192"/>
    </source>
</evidence>
<evidence type="ECO:0000256" key="4">
    <source>
        <dbReference type="ARBA" id="ARBA00023125"/>
    </source>
</evidence>
<dbReference type="EMBL" id="JACWZZ010000001">
    <property type="protein sequence ID" value="MBD2714377.1"/>
    <property type="molecule type" value="Genomic_DNA"/>
</dbReference>
<reference evidence="10 11" key="1">
    <citation type="submission" date="2020-09" db="EMBL/GenBank/DDBJ databases">
        <authorList>
            <person name="Kim M.K."/>
        </authorList>
    </citation>
    <scope>NUCLEOTIDE SEQUENCE [LARGE SCALE GENOMIC DNA]</scope>
    <source>
        <strain evidence="10 11">BT646</strain>
    </source>
</reference>
<dbReference type="PANTHER" id="PTHR13710:SF105">
    <property type="entry name" value="ATP-DEPENDENT DNA HELICASE Q1"/>
    <property type="match status" value="1"/>
</dbReference>
<dbReference type="SMART" id="SM00490">
    <property type="entry name" value="HELICc"/>
    <property type="match status" value="1"/>
</dbReference>
<comment type="caution">
    <text evidence="10">The sequence shown here is derived from an EMBL/GenBank/DDBJ whole genome shotgun (WGS) entry which is preliminary data.</text>
</comment>
<evidence type="ECO:0000313" key="11">
    <source>
        <dbReference type="Proteomes" id="UP000642468"/>
    </source>
</evidence>
<proteinExistence type="inferred from homology"/>
<comment type="catalytic activity">
    <reaction evidence="6">
        <text>Couples ATP hydrolysis with the unwinding of duplex DNA by translocating in the 3'-5' direction.</text>
        <dbReference type="EC" id="5.6.2.4"/>
    </reaction>
</comment>
<keyword evidence="11" id="KW-1185">Reference proteome</keyword>
<dbReference type="Gene3D" id="3.40.50.300">
    <property type="entry name" value="P-loop containing nucleotide triphosphate hydrolases"/>
    <property type="match status" value="2"/>
</dbReference>
<evidence type="ECO:0000256" key="2">
    <source>
        <dbReference type="ARBA" id="ARBA00022741"/>
    </source>
</evidence>
<protein>
    <recommendedName>
        <fullName evidence="7">DNA 3'-5' helicase</fullName>
        <ecNumber evidence="7">5.6.2.4</ecNumber>
    </recommendedName>
</protein>
<keyword evidence="5" id="KW-0413">Isomerase</keyword>
<dbReference type="CDD" id="cd17920">
    <property type="entry name" value="DEXHc_RecQ"/>
    <property type="match status" value="1"/>
</dbReference>
<gene>
    <name evidence="10" type="ORF">IC231_04945</name>
</gene>
<evidence type="ECO:0000259" key="9">
    <source>
        <dbReference type="PROSITE" id="PS51194"/>
    </source>
</evidence>
<feature type="domain" description="Helicase C-terminal" evidence="9">
    <location>
        <begin position="763"/>
        <end position="928"/>
    </location>
</feature>
<dbReference type="InterPro" id="IPR014001">
    <property type="entry name" value="Helicase_ATP-bd"/>
</dbReference>
<dbReference type="InterPro" id="IPR027417">
    <property type="entry name" value="P-loop_NTPase"/>
</dbReference>
<dbReference type="RefSeq" id="WP_190783463.1">
    <property type="nucleotide sequence ID" value="NZ_JACWZZ010000001.1"/>
</dbReference>
<keyword evidence="3" id="KW-0067">ATP-binding</keyword>
<evidence type="ECO:0000256" key="1">
    <source>
        <dbReference type="ARBA" id="ARBA00005446"/>
    </source>
</evidence>
<accession>A0ABR8JG76</accession>
<dbReference type="SUPFAM" id="SSF52540">
    <property type="entry name" value="P-loop containing nucleoside triphosphate hydrolases"/>
    <property type="match status" value="1"/>
</dbReference>
<dbReference type="SMART" id="SM00487">
    <property type="entry name" value="DEXDc"/>
    <property type="match status" value="1"/>
</dbReference>
<sequence length="1426" mass="162280">MPQLQAGYFIEELLPVLAAAIDSPASHEHIRALLRNLSYFELESSIPLNGPGDEPDSLLAVASNLVSRGLPTRPPLTLAQQVLSYAWPEPVERTTDTQGNLRFVLNANNKDVVTLLWRALHLIEPRIQPTASTLHELASWESHGSDLERRFFTQILRQEFGPALWQVLAPQTSLRSILEFAPEEAEQVHKTLHVNPNEFAEQDVDFTLALPYPWFRTPLSPPVHGVVVEIDGRQHLEPSQRQKDARRDWATEQAHWITARLPSAEFNTPQKALRPLHDVVEHHEYFQHLVASYEQPLYASVAGLQAQQLLLTPLAVARVQRTLLECISNGVLPLHKSAWHLVIVEHDVPCGHLAVEALQELMLELFELEGRERHLPEIHLQVFASAEYLQAALHTAPGHAVQPLSTASLTATADVVLDVAMLQRPGFTPSSRHLPGQAYISIRSAYAPRTTRRFQTAALIAYPPIVQEYDREDEYEYPVLPGRKEPLLYFLQNVFRKVDFRDGQLPILNRGLQGRSVLGLLPTGGGKSLTYQLAALLQPGVALVVDPIKSLMQDQYEGLQKNWIDATSYVNSSIRTATQRELRLRRLSRGELLFFFISPERMMIQSFRQQLQRMRSPEQAATRVGFNYCVIDEAHCVSEWGHDFRTQYLRLGDNARAYCHTFNGKPVPLYGLTATASFDVLADVERELRLDPDDVVRTRTTERKELSYRIIDVKTNESHRQEKDPLGAAKHQELRHLLQNLPYSLEERIATAEEDRFIPRSFQSDSFYQEDEGRYPHAGLIFCPYKSERHAAGVRSIHTMLQNVDTLPLRVGYFMGSDQNDTDKDSAQNEMERMQTRFVSDQLNLLVATKAFGMGIDKPNVRFTIHYNFPGSIESFVQEAGRAGRDQAYALNYVLFHEADRRIQEQFHQNSFKGRKKEALVMHELLSRVTFPALQQCAELAEFLQETFSLPVTVSLFPRPGQGEPRFLYVNQSFGVGYGRVDFSNPKVPVASLTNKHESISAEQAQALLDWLVQYLLEETPDEALASQATLAEWLATRTSASSTPGIVPKLSQVAIGERPNPLTIGFVNGSYSEMAEIAASYGCKLTEPLLKQAAAYTTTDQDFLNNLRQQLTPEPPKEVFDALRRNYPRIREEQDTYKAVHRLCLLGVVEDYTIDYGARTLTLLLAPKPDTDQHYLDRLEDYFRRYTTATNAWNMRAEAAQREKGETLLEKCLGQILDFTYSEIAKKRERAILEMENACRNGLKGEDLSEFFNLYFNSKYARPHLLPEDTKQGTHFDQEILWKYLKYMAEPPDGLGKEKDNIKHLRGGCARLLQAAPNNGALLLLDGFAMLFLERHKPPKKVDPRLEEDGRRKIRDGLVAFYEQTQLTETELNELARRYAAEISHYEPSLGPYVLDHIVESILVDINSKWLLSFNKRFDTRTTLA</sequence>
<keyword evidence="10" id="KW-0378">Hydrolase</keyword>
<evidence type="ECO:0000256" key="6">
    <source>
        <dbReference type="ARBA" id="ARBA00034617"/>
    </source>
</evidence>
<organism evidence="10 11">
    <name type="scientific">Hymenobacter duratus</name>
    <dbReference type="NCBI Taxonomy" id="2771356"/>
    <lineage>
        <taxon>Bacteria</taxon>
        <taxon>Pseudomonadati</taxon>
        <taxon>Bacteroidota</taxon>
        <taxon>Cytophagia</taxon>
        <taxon>Cytophagales</taxon>
        <taxon>Hymenobacteraceae</taxon>
        <taxon>Hymenobacter</taxon>
    </lineage>
</organism>
<dbReference type="GO" id="GO:0004386">
    <property type="term" value="F:helicase activity"/>
    <property type="evidence" value="ECO:0007669"/>
    <property type="project" value="UniProtKB-KW"/>
</dbReference>
<dbReference type="InterPro" id="IPR001650">
    <property type="entry name" value="Helicase_C-like"/>
</dbReference>
<dbReference type="Pfam" id="PF00271">
    <property type="entry name" value="Helicase_C"/>
    <property type="match status" value="1"/>
</dbReference>
<dbReference type="InterPro" id="IPR011545">
    <property type="entry name" value="DEAD/DEAH_box_helicase_dom"/>
</dbReference>
<evidence type="ECO:0000256" key="3">
    <source>
        <dbReference type="ARBA" id="ARBA00022840"/>
    </source>
</evidence>
<dbReference type="Proteomes" id="UP000642468">
    <property type="component" value="Unassembled WGS sequence"/>
</dbReference>
<feature type="domain" description="Helicase ATP-binding" evidence="8">
    <location>
        <begin position="508"/>
        <end position="694"/>
    </location>
</feature>
<dbReference type="EC" id="5.6.2.4" evidence="7"/>
<evidence type="ECO:0000256" key="5">
    <source>
        <dbReference type="ARBA" id="ARBA00023235"/>
    </source>
</evidence>
<dbReference type="Pfam" id="PF00270">
    <property type="entry name" value="DEAD"/>
    <property type="match status" value="1"/>
</dbReference>
<evidence type="ECO:0000256" key="7">
    <source>
        <dbReference type="ARBA" id="ARBA00034808"/>
    </source>
</evidence>
<name>A0ABR8JG76_9BACT</name>
<keyword evidence="2" id="KW-0547">Nucleotide-binding</keyword>